<organism evidence="3">
    <name type="scientific">Naegleria gruberi</name>
    <name type="common">Amoeba</name>
    <dbReference type="NCBI Taxonomy" id="5762"/>
    <lineage>
        <taxon>Eukaryota</taxon>
        <taxon>Discoba</taxon>
        <taxon>Heterolobosea</taxon>
        <taxon>Tetramitia</taxon>
        <taxon>Eutetramitia</taxon>
        <taxon>Vahlkampfiidae</taxon>
        <taxon>Naegleria</taxon>
    </lineage>
</organism>
<dbReference type="OMA" id="YKLQHPI"/>
<dbReference type="EMBL" id="GG738852">
    <property type="protein sequence ID" value="EFC48207.1"/>
    <property type="molecule type" value="Genomic_DNA"/>
</dbReference>
<dbReference type="RefSeq" id="XP_002680951.1">
    <property type="nucleotide sequence ID" value="XM_002680905.1"/>
</dbReference>
<name>D2V534_NAEGR</name>
<dbReference type="InParanoid" id="D2V534"/>
<dbReference type="Proteomes" id="UP000006671">
    <property type="component" value="Unassembled WGS sequence"/>
</dbReference>
<accession>D2V534</accession>
<sequence>MQESKQTNNGSVLNRQQDNKNEKQFLSETNTHETDNDKQINNKIEDGEQNMNTTTTAQPTLNNYQQVHHRSQVKTYTPPVLGSPSGSSGGIGTTPVVSIYTKPHLMKRLKQFLDHFDRAPQQMFIDFAFVEVEENDVSQFRYKLQHPILQSIYGPTVDEQLPLYQNESTSSSARLPSSLTPRL</sequence>
<dbReference type="VEuPathDB" id="AmoebaDB:NAEGRDRAFT_63999"/>
<feature type="region of interest" description="Disordered" evidence="1">
    <location>
        <begin position="1"/>
        <end position="56"/>
    </location>
</feature>
<keyword evidence="3" id="KW-1185">Reference proteome</keyword>
<dbReference type="GeneID" id="8849700"/>
<feature type="compositionally biased region" description="Basic and acidic residues" evidence="1">
    <location>
        <begin position="17"/>
        <end position="46"/>
    </location>
</feature>
<evidence type="ECO:0000313" key="3">
    <source>
        <dbReference type="Proteomes" id="UP000006671"/>
    </source>
</evidence>
<dbReference type="KEGG" id="ngr:NAEGRDRAFT_63999"/>
<evidence type="ECO:0000313" key="2">
    <source>
        <dbReference type="EMBL" id="EFC48207.1"/>
    </source>
</evidence>
<dbReference type="OrthoDB" id="10370904at2759"/>
<proteinExistence type="predicted"/>
<feature type="compositionally biased region" description="Polar residues" evidence="1">
    <location>
        <begin position="1"/>
        <end position="16"/>
    </location>
</feature>
<evidence type="ECO:0000256" key="1">
    <source>
        <dbReference type="SAM" id="MobiDB-lite"/>
    </source>
</evidence>
<dbReference type="AlphaFoldDB" id="D2V534"/>
<reference evidence="2 3" key="1">
    <citation type="journal article" date="2010" name="Cell">
        <title>The genome of Naegleria gruberi illuminates early eukaryotic versatility.</title>
        <authorList>
            <person name="Fritz-Laylin L.K."/>
            <person name="Prochnik S.E."/>
            <person name="Ginger M.L."/>
            <person name="Dacks J.B."/>
            <person name="Carpenter M.L."/>
            <person name="Field M.C."/>
            <person name="Kuo A."/>
            <person name="Paredez A."/>
            <person name="Chapman J."/>
            <person name="Pham J."/>
            <person name="Shu S."/>
            <person name="Neupane R."/>
            <person name="Cipriano M."/>
            <person name="Mancuso J."/>
            <person name="Tu H."/>
            <person name="Salamov A."/>
            <person name="Lindquist E."/>
            <person name="Shapiro H."/>
            <person name="Lucas S."/>
            <person name="Grigoriev I.V."/>
            <person name="Cande W.Z."/>
            <person name="Fulton C."/>
            <person name="Rokhsar D.S."/>
            <person name="Dawson S.C."/>
        </authorList>
    </citation>
    <scope>NUCLEOTIDE SEQUENCE [LARGE SCALE GENOMIC DNA]</scope>
    <source>
        <strain evidence="2 3">NEG-M</strain>
    </source>
</reference>
<gene>
    <name evidence="2" type="ORF">NAEGRDRAFT_63999</name>
</gene>
<protein>
    <submittedName>
        <fullName evidence="2">Predicted protein</fullName>
    </submittedName>
</protein>